<dbReference type="InterPro" id="IPR043502">
    <property type="entry name" value="DNA/RNA_pol_sf"/>
</dbReference>
<dbReference type="PANTHER" id="PTHR15503:SF45">
    <property type="entry name" value="RNA-DIRECTED DNA POLYMERASE HOMOLOG"/>
    <property type="match status" value="1"/>
</dbReference>
<name>A0AAF0URS7_SOLVR</name>
<dbReference type="SUPFAM" id="SSF56672">
    <property type="entry name" value="DNA/RNA polymerases"/>
    <property type="match status" value="1"/>
</dbReference>
<dbReference type="Pfam" id="PF08284">
    <property type="entry name" value="RVP_2"/>
    <property type="match status" value="1"/>
</dbReference>
<reference evidence="1" key="1">
    <citation type="submission" date="2023-08" db="EMBL/GenBank/DDBJ databases">
        <title>A de novo genome assembly of Solanum verrucosum Schlechtendal, a Mexican diploid species geographically isolated from the other diploid A-genome species in potato relatives.</title>
        <authorList>
            <person name="Hosaka K."/>
        </authorList>
    </citation>
    <scope>NUCLEOTIDE SEQUENCE</scope>
    <source>
        <tissue evidence="1">Young leaves</tissue>
    </source>
</reference>
<protein>
    <submittedName>
        <fullName evidence="1">Uncharacterized protein</fullName>
    </submittedName>
</protein>
<dbReference type="EMBL" id="CP133621">
    <property type="protein sequence ID" value="WMV50784.1"/>
    <property type="molecule type" value="Genomic_DNA"/>
</dbReference>
<dbReference type="Proteomes" id="UP001234989">
    <property type="component" value="Chromosome 10"/>
</dbReference>
<dbReference type="AlphaFoldDB" id="A0AAF0URS7"/>
<sequence length="409" mass="46357">MMAQANREVVELVNPSVATTETRGRDFTRIITLEFYGSTIEEDPQVFIDEVYKERDGSQAMPNGLGSSSPKQNLFYALKTRHDQEGSPDVVTGVLKVFHINVYAFLDPSATLSFVMPYVSMRFDVSPDVLLDLFSISTPIGESIVAKRVYRNCHVSLSHRVTYVDLVELDMLDFDVILDTQPISSPSYHMVAVELKDLKEKLKDLLDKDFIRPSISPWGAPVLFVREKDSSLRMCIDYRQLNKIIIKNKYYRLFVEGFSSITIPLMTLTQKKVKFLWSEACEKIFQELIDRLTSAPVLTLLEGSDGFVIYCDDSRIGLGKIQCVADTLSRLSMRSIVHVKHDKKELVHDVHRLAQLGVHFVDSDEDVVVVYNGSELSFVSDVKAKQSLDPILVELKEAVLKKTVETFSQ</sequence>
<accession>A0AAF0URS7</accession>
<dbReference type="PANTHER" id="PTHR15503">
    <property type="entry name" value="LDOC1 RELATED"/>
    <property type="match status" value="1"/>
</dbReference>
<organism evidence="1 2">
    <name type="scientific">Solanum verrucosum</name>
    <dbReference type="NCBI Taxonomy" id="315347"/>
    <lineage>
        <taxon>Eukaryota</taxon>
        <taxon>Viridiplantae</taxon>
        <taxon>Streptophyta</taxon>
        <taxon>Embryophyta</taxon>
        <taxon>Tracheophyta</taxon>
        <taxon>Spermatophyta</taxon>
        <taxon>Magnoliopsida</taxon>
        <taxon>eudicotyledons</taxon>
        <taxon>Gunneridae</taxon>
        <taxon>Pentapetalae</taxon>
        <taxon>asterids</taxon>
        <taxon>lamiids</taxon>
        <taxon>Solanales</taxon>
        <taxon>Solanaceae</taxon>
        <taxon>Solanoideae</taxon>
        <taxon>Solaneae</taxon>
        <taxon>Solanum</taxon>
    </lineage>
</organism>
<evidence type="ECO:0000313" key="1">
    <source>
        <dbReference type="EMBL" id="WMV50784.1"/>
    </source>
</evidence>
<proteinExistence type="predicted"/>
<dbReference type="CDD" id="cd00303">
    <property type="entry name" value="retropepsin_like"/>
    <property type="match status" value="1"/>
</dbReference>
<dbReference type="Gene3D" id="3.10.10.10">
    <property type="entry name" value="HIV Type 1 Reverse Transcriptase, subunit A, domain 1"/>
    <property type="match status" value="1"/>
</dbReference>
<dbReference type="InterPro" id="IPR032567">
    <property type="entry name" value="RTL1-rel"/>
</dbReference>
<keyword evidence="2" id="KW-1185">Reference proteome</keyword>
<evidence type="ECO:0000313" key="2">
    <source>
        <dbReference type="Proteomes" id="UP001234989"/>
    </source>
</evidence>
<gene>
    <name evidence="1" type="ORF">MTR67_044169</name>
</gene>